<keyword evidence="4" id="KW-1185">Reference proteome</keyword>
<feature type="region of interest" description="Disordered" evidence="1">
    <location>
        <begin position="58"/>
        <end position="151"/>
    </location>
</feature>
<feature type="compositionally biased region" description="Polar residues" evidence="1">
    <location>
        <begin position="69"/>
        <end position="78"/>
    </location>
</feature>
<accession>A0A1T2L6S7</accession>
<evidence type="ECO:0000313" key="4">
    <source>
        <dbReference type="Proteomes" id="UP000191110"/>
    </source>
</evidence>
<dbReference type="EMBL" id="MPRL01000018">
    <property type="protein sequence ID" value="OOZ40783.1"/>
    <property type="molecule type" value="Genomic_DNA"/>
</dbReference>
<protein>
    <submittedName>
        <fullName evidence="3">Uncharacterized protein</fullName>
    </submittedName>
</protein>
<name>A0A1T2L6S7_9GAMM</name>
<feature type="transmembrane region" description="Helical" evidence="2">
    <location>
        <begin position="12"/>
        <end position="31"/>
    </location>
</feature>
<reference evidence="3 4" key="1">
    <citation type="submission" date="2016-11" db="EMBL/GenBank/DDBJ databases">
        <title>Mixed transmission modes and dynamic genome evolution in an obligate animal-bacterial symbiosis.</title>
        <authorList>
            <person name="Russell S.L."/>
            <person name="Corbett-Detig R.B."/>
            <person name="Cavanaugh C.M."/>
        </authorList>
    </citation>
    <scope>NUCLEOTIDE SEQUENCE [LARGE SCALE GENOMIC DNA]</scope>
    <source>
        <strain evidence="3">Sveles-Q1</strain>
    </source>
</reference>
<evidence type="ECO:0000313" key="3">
    <source>
        <dbReference type="EMBL" id="OOZ40783.1"/>
    </source>
</evidence>
<organism evidence="3 4">
    <name type="scientific">Solemya pervernicosa gill symbiont</name>
    <dbReference type="NCBI Taxonomy" id="642797"/>
    <lineage>
        <taxon>Bacteria</taxon>
        <taxon>Pseudomonadati</taxon>
        <taxon>Pseudomonadota</taxon>
        <taxon>Gammaproteobacteria</taxon>
        <taxon>sulfur-oxidizing symbionts</taxon>
    </lineage>
</organism>
<keyword evidence="2" id="KW-0812">Transmembrane</keyword>
<evidence type="ECO:0000256" key="2">
    <source>
        <dbReference type="SAM" id="Phobius"/>
    </source>
</evidence>
<keyword evidence="2" id="KW-1133">Transmembrane helix</keyword>
<keyword evidence="2" id="KW-0472">Membrane</keyword>
<evidence type="ECO:0000256" key="1">
    <source>
        <dbReference type="SAM" id="MobiDB-lite"/>
    </source>
</evidence>
<sequence length="209" mass="23500">MMNGELIKKRGVGLLAIIGSFFIVDTVLGWGSEPEPEKKAAPKQAQPAPVWQVIGGTRGWKGVPVERPSQYQPKQPQSAPYFPQELDETGVNPWSVKRRPVESQQPKQSRPWGELPPTPKSDWRDEKRTERSVPERSQPRVMQNYNPAPSWGYANRGYSNPGYAMQYPYSGNSWETGNPFSNGMWSPWSGSGNSFPWGNGNGDWPFMGF</sequence>
<feature type="region of interest" description="Disordered" evidence="1">
    <location>
        <begin position="33"/>
        <end position="52"/>
    </location>
</feature>
<dbReference type="Proteomes" id="UP000191110">
    <property type="component" value="Unassembled WGS sequence"/>
</dbReference>
<dbReference type="AlphaFoldDB" id="A0A1T2L6S7"/>
<dbReference type="RefSeq" id="WP_078483294.1">
    <property type="nucleotide sequence ID" value="NZ_MPRL01000018.1"/>
</dbReference>
<gene>
    <name evidence="3" type="ORF">BOW53_06605</name>
</gene>
<feature type="compositionally biased region" description="Basic and acidic residues" evidence="1">
    <location>
        <begin position="121"/>
        <end position="138"/>
    </location>
</feature>
<proteinExistence type="predicted"/>
<comment type="caution">
    <text evidence="3">The sequence shown here is derived from an EMBL/GenBank/DDBJ whole genome shotgun (WGS) entry which is preliminary data.</text>
</comment>